<proteinExistence type="predicted"/>
<accession>A0ABT9SJM8</accession>
<name>A0ABT9SJM8_9FLAO</name>
<keyword evidence="2" id="KW-1185">Reference proteome</keyword>
<gene>
    <name evidence="1" type="ORF">J2T04_000527</name>
</gene>
<evidence type="ECO:0000313" key="1">
    <source>
        <dbReference type="EMBL" id="MDP9958660.1"/>
    </source>
</evidence>
<dbReference type="EMBL" id="JAUSRL010000001">
    <property type="protein sequence ID" value="MDP9958660.1"/>
    <property type="molecule type" value="Genomic_DNA"/>
</dbReference>
<sequence length="97" mass="11904">MTDKEFLQQILQAQDNFWSKEYPQMNLEERKKYWLASTHKGMRTQGEALADEYSEFSKKWYDFAIANEPDFDEIFKYVASNLGFEFDWEEYYKRIKK</sequence>
<protein>
    <submittedName>
        <fullName evidence="1">Uncharacterized protein</fullName>
    </submittedName>
</protein>
<reference evidence="1 2" key="1">
    <citation type="submission" date="2023-07" db="EMBL/GenBank/DDBJ databases">
        <title>Sorghum-associated microbial communities from plants grown in Nebraska, USA.</title>
        <authorList>
            <person name="Schachtman D."/>
        </authorList>
    </citation>
    <scope>NUCLEOTIDE SEQUENCE [LARGE SCALE GENOMIC DNA]</scope>
    <source>
        <strain evidence="1 2">CC351</strain>
    </source>
</reference>
<evidence type="ECO:0000313" key="2">
    <source>
        <dbReference type="Proteomes" id="UP001235513"/>
    </source>
</evidence>
<organism evidence="1 2">
    <name type="scientific">Chryseobacterium lathyri</name>
    <dbReference type="NCBI Taxonomy" id="395933"/>
    <lineage>
        <taxon>Bacteria</taxon>
        <taxon>Pseudomonadati</taxon>
        <taxon>Bacteroidota</taxon>
        <taxon>Flavobacteriia</taxon>
        <taxon>Flavobacteriales</taxon>
        <taxon>Weeksellaceae</taxon>
        <taxon>Chryseobacterium group</taxon>
        <taxon>Chryseobacterium</taxon>
    </lineage>
</organism>
<dbReference type="Proteomes" id="UP001235513">
    <property type="component" value="Unassembled WGS sequence"/>
</dbReference>
<dbReference type="RefSeq" id="WP_306840870.1">
    <property type="nucleotide sequence ID" value="NZ_JAUSRL010000001.1"/>
</dbReference>
<comment type="caution">
    <text evidence="1">The sequence shown here is derived from an EMBL/GenBank/DDBJ whole genome shotgun (WGS) entry which is preliminary data.</text>
</comment>